<dbReference type="FunFam" id="3.65.10.10:FF:000001">
    <property type="entry name" value="UDP-N-acetylglucosamine 1-carboxyvinyltransferase"/>
    <property type="match status" value="1"/>
</dbReference>
<evidence type="ECO:0000256" key="8">
    <source>
        <dbReference type="ARBA" id="ARBA00023306"/>
    </source>
</evidence>
<sequence>MEKIIVRGGRQLNGTVKVEGAKNAVLPVIAASIIASEGKSTIHEVPALADVRTIKEVLSNMNADISISNNTVTVDASQPLKTEAPFEFVRKMRASVLVLGPLLARYGHAKVAMPGGCAIGSRPIDLHLKGFEAMGAKVHVGNGFVEVHSEGRLQGAKIYLDVPSVGATENIIMAAALAKGKTVLENCAKEPEIVDLANFLNKMGAKVVGAGTETIRIEGVETLHGVEHTIIPDRIEAGTFMVGAAITGGNVLVQGAETEHLRSLVSKMEEMGVYIKEEEDGLRVIGPKKLKATDIKTLPHPGFPTDMQSQMMALMLRAEGTSVITETVFENRFMHVEEFRRMNAKLKIEGRSVIVEGPTELQGAEVAATDLRAGAALILAGLTAEGYTRVTELKHIDRGYVDLAEKFASLGADVERVNDDGEVVINPEKQQQTSVS</sequence>
<comment type="subcellular location">
    <subcellularLocation>
        <location evidence="1 12">Cytoplasm</location>
    </subcellularLocation>
</comment>
<dbReference type="PANTHER" id="PTHR43783:SF1">
    <property type="entry name" value="UDP-N-ACETYLGLUCOSAMINE 1-CARBOXYVINYLTRANSFERASE"/>
    <property type="match status" value="1"/>
</dbReference>
<dbReference type="SUPFAM" id="SSF55205">
    <property type="entry name" value="EPT/RTPC-like"/>
    <property type="match status" value="1"/>
</dbReference>
<evidence type="ECO:0000256" key="1">
    <source>
        <dbReference type="ARBA" id="ARBA00004496"/>
    </source>
</evidence>
<dbReference type="EC" id="2.5.1.7" evidence="12"/>
<dbReference type="CDD" id="cd01555">
    <property type="entry name" value="UdpNAET"/>
    <property type="match status" value="1"/>
</dbReference>
<evidence type="ECO:0000256" key="10">
    <source>
        <dbReference type="ARBA" id="ARBA00038367"/>
    </source>
</evidence>
<dbReference type="InterPro" id="IPR013792">
    <property type="entry name" value="RNA3'P_cycl/enolpyr_Trfase_a/b"/>
</dbReference>
<gene>
    <name evidence="12" type="primary">murA</name>
    <name evidence="14" type="ORF">SAMN05216243_2046</name>
</gene>
<evidence type="ECO:0000256" key="9">
    <source>
        <dbReference type="ARBA" id="ARBA00023316"/>
    </source>
</evidence>
<dbReference type="HAMAP" id="MF_00111">
    <property type="entry name" value="MurA"/>
    <property type="match status" value="1"/>
</dbReference>
<dbReference type="UniPathway" id="UPA00219"/>
<comment type="pathway">
    <text evidence="2 12">Cell wall biogenesis; peptidoglycan biosynthesis.</text>
</comment>
<dbReference type="Gene3D" id="3.65.10.10">
    <property type="entry name" value="Enolpyruvate transferase domain"/>
    <property type="match status" value="2"/>
</dbReference>
<dbReference type="AlphaFoldDB" id="A0A1G8ZLD6"/>
<comment type="caution">
    <text evidence="12">Lacks conserved residue(s) required for the propagation of feature annotation.</text>
</comment>
<keyword evidence="8 12" id="KW-0131">Cell cycle</keyword>
<dbReference type="GO" id="GO:0009252">
    <property type="term" value="P:peptidoglycan biosynthetic process"/>
    <property type="evidence" value="ECO:0007669"/>
    <property type="project" value="UniProtKB-UniRule"/>
</dbReference>
<evidence type="ECO:0000256" key="7">
    <source>
        <dbReference type="ARBA" id="ARBA00022984"/>
    </source>
</evidence>
<dbReference type="Proteomes" id="UP000198694">
    <property type="component" value="Unassembled WGS sequence"/>
</dbReference>
<dbReference type="PANTHER" id="PTHR43783">
    <property type="entry name" value="UDP-N-ACETYLGLUCOSAMINE 1-CARBOXYVINYLTRANSFERASE"/>
    <property type="match status" value="1"/>
</dbReference>
<evidence type="ECO:0000256" key="2">
    <source>
        <dbReference type="ARBA" id="ARBA00004752"/>
    </source>
</evidence>
<evidence type="ECO:0000256" key="12">
    <source>
        <dbReference type="HAMAP-Rule" id="MF_00111"/>
    </source>
</evidence>
<keyword evidence="7 12" id="KW-0573">Peptidoglycan synthesis</keyword>
<feature type="binding site" evidence="12">
    <location>
        <position position="306"/>
    </location>
    <ligand>
        <name>UDP-N-acetyl-alpha-D-glucosamine</name>
        <dbReference type="ChEBI" id="CHEBI:57705"/>
    </ligand>
</feature>
<feature type="binding site" evidence="12">
    <location>
        <begin position="22"/>
        <end position="23"/>
    </location>
    <ligand>
        <name>phosphoenolpyruvate</name>
        <dbReference type="ChEBI" id="CHEBI:58702"/>
    </ligand>
</feature>
<dbReference type="Pfam" id="PF00275">
    <property type="entry name" value="EPSP_synthase"/>
    <property type="match status" value="1"/>
</dbReference>
<comment type="similarity">
    <text evidence="10 12">Belongs to the EPSP synthase family. MurA subfamily.</text>
</comment>
<feature type="binding site" evidence="12">
    <location>
        <begin position="122"/>
        <end position="126"/>
    </location>
    <ligand>
        <name>UDP-N-acetyl-alpha-D-glucosamine</name>
        <dbReference type="ChEBI" id="CHEBI:57705"/>
    </ligand>
</feature>
<keyword evidence="4 12" id="KW-0132">Cell division</keyword>
<dbReference type="GO" id="GO:0051301">
    <property type="term" value="P:cell division"/>
    <property type="evidence" value="ECO:0007669"/>
    <property type="project" value="UniProtKB-KW"/>
</dbReference>
<feature type="active site" description="Proton donor" evidence="12">
    <location>
        <position position="117"/>
    </location>
</feature>
<dbReference type="GO" id="GO:0008760">
    <property type="term" value="F:UDP-N-acetylglucosamine 1-carboxyvinyltransferase activity"/>
    <property type="evidence" value="ECO:0007669"/>
    <property type="project" value="UniProtKB-UniRule"/>
</dbReference>
<feature type="binding site" evidence="12">
    <location>
        <position position="328"/>
    </location>
    <ligand>
        <name>UDP-N-acetyl-alpha-D-glucosamine</name>
        <dbReference type="ChEBI" id="CHEBI:57705"/>
    </ligand>
</feature>
<dbReference type="NCBIfam" id="NF006873">
    <property type="entry name" value="PRK09369.1"/>
    <property type="match status" value="1"/>
</dbReference>
<feature type="domain" description="Enolpyruvate transferase" evidence="13">
    <location>
        <begin position="6"/>
        <end position="406"/>
    </location>
</feature>
<dbReference type="InterPro" id="IPR036968">
    <property type="entry name" value="Enolpyruvate_Tfrase_sf"/>
</dbReference>
<dbReference type="GO" id="GO:0008360">
    <property type="term" value="P:regulation of cell shape"/>
    <property type="evidence" value="ECO:0007669"/>
    <property type="project" value="UniProtKB-KW"/>
</dbReference>
<dbReference type="EMBL" id="FNFL01000003">
    <property type="protein sequence ID" value="SDK14950.1"/>
    <property type="molecule type" value="Genomic_DNA"/>
</dbReference>
<reference evidence="14 15" key="1">
    <citation type="submission" date="2016-10" db="EMBL/GenBank/DDBJ databases">
        <authorList>
            <person name="de Groot N.N."/>
        </authorList>
    </citation>
    <scope>NUCLEOTIDE SEQUENCE [LARGE SCALE GENOMIC DNA]</scope>
    <source>
        <strain evidence="14 15">CGMCC 1.6502</strain>
    </source>
</reference>
<dbReference type="GO" id="GO:0005737">
    <property type="term" value="C:cytoplasm"/>
    <property type="evidence" value="ECO:0007669"/>
    <property type="project" value="UniProtKB-SubCell"/>
</dbReference>
<proteinExistence type="inferred from homology"/>
<comment type="catalytic activity">
    <reaction evidence="11 12">
        <text>phosphoenolpyruvate + UDP-N-acetyl-alpha-D-glucosamine = UDP-N-acetyl-3-O-(1-carboxyvinyl)-alpha-D-glucosamine + phosphate</text>
        <dbReference type="Rhea" id="RHEA:18681"/>
        <dbReference type="ChEBI" id="CHEBI:43474"/>
        <dbReference type="ChEBI" id="CHEBI:57705"/>
        <dbReference type="ChEBI" id="CHEBI:58702"/>
        <dbReference type="ChEBI" id="CHEBI:68483"/>
        <dbReference type="EC" id="2.5.1.7"/>
    </reaction>
</comment>
<dbReference type="InterPro" id="IPR001986">
    <property type="entry name" value="Enolpyruvate_Tfrase_dom"/>
</dbReference>
<keyword evidence="5 12" id="KW-0808">Transferase</keyword>
<keyword evidence="12" id="KW-0670">Pyruvate</keyword>
<comment type="function">
    <text evidence="12">Cell wall formation. Adds enolpyruvyl to UDP-N-acetylglucosamine.</text>
</comment>
<keyword evidence="3 12" id="KW-0963">Cytoplasm</keyword>
<dbReference type="NCBIfam" id="TIGR01072">
    <property type="entry name" value="murA"/>
    <property type="match status" value="1"/>
</dbReference>
<evidence type="ECO:0000256" key="6">
    <source>
        <dbReference type="ARBA" id="ARBA00022960"/>
    </source>
</evidence>
<dbReference type="RefSeq" id="WP_093213676.1">
    <property type="nucleotide sequence ID" value="NZ_FNFL01000003.1"/>
</dbReference>
<evidence type="ECO:0000256" key="4">
    <source>
        <dbReference type="ARBA" id="ARBA00022618"/>
    </source>
</evidence>
<dbReference type="InterPro" id="IPR005750">
    <property type="entry name" value="UDP_GlcNAc_COvinyl_MurA"/>
</dbReference>
<organism evidence="14 15">
    <name type="scientific">Sediminibacillus albus</name>
    <dbReference type="NCBI Taxonomy" id="407036"/>
    <lineage>
        <taxon>Bacteria</taxon>
        <taxon>Bacillati</taxon>
        <taxon>Bacillota</taxon>
        <taxon>Bacilli</taxon>
        <taxon>Bacillales</taxon>
        <taxon>Bacillaceae</taxon>
        <taxon>Sediminibacillus</taxon>
    </lineage>
</organism>
<dbReference type="InterPro" id="IPR050068">
    <property type="entry name" value="MurA_subfamily"/>
</dbReference>
<evidence type="ECO:0000259" key="13">
    <source>
        <dbReference type="Pfam" id="PF00275"/>
    </source>
</evidence>
<evidence type="ECO:0000313" key="14">
    <source>
        <dbReference type="EMBL" id="SDK14950.1"/>
    </source>
</evidence>
<keyword evidence="6 12" id="KW-0133">Cell shape</keyword>
<accession>A0A1G8ZLD6</accession>
<dbReference type="GO" id="GO:0071555">
    <property type="term" value="P:cell wall organization"/>
    <property type="evidence" value="ECO:0007669"/>
    <property type="project" value="UniProtKB-KW"/>
</dbReference>
<name>A0A1G8ZLD6_9BACI</name>
<keyword evidence="15" id="KW-1185">Reference proteome</keyword>
<protein>
    <recommendedName>
        <fullName evidence="12">UDP-N-acetylglucosamine 1-carboxyvinyltransferase</fullName>
        <ecNumber evidence="12">2.5.1.7</ecNumber>
    </recommendedName>
    <alternativeName>
        <fullName evidence="12">Enoylpyruvate transferase</fullName>
    </alternativeName>
    <alternativeName>
        <fullName evidence="12">UDP-N-acetylglucosamine enolpyruvyl transferase</fullName>
        <shortName evidence="12">EPT</shortName>
    </alternativeName>
</protein>
<evidence type="ECO:0000256" key="5">
    <source>
        <dbReference type="ARBA" id="ARBA00022679"/>
    </source>
</evidence>
<evidence type="ECO:0000256" key="11">
    <source>
        <dbReference type="ARBA" id="ARBA00047527"/>
    </source>
</evidence>
<feature type="modified residue" description="2-(S-cysteinyl)pyruvic acid O-phosphothioketal" evidence="12">
    <location>
        <position position="117"/>
    </location>
</feature>
<evidence type="ECO:0000256" key="3">
    <source>
        <dbReference type="ARBA" id="ARBA00022490"/>
    </source>
</evidence>
<dbReference type="OrthoDB" id="9803760at2"/>
<feature type="binding site" evidence="12">
    <location>
        <position position="93"/>
    </location>
    <ligand>
        <name>UDP-N-acetyl-alpha-D-glucosamine</name>
        <dbReference type="ChEBI" id="CHEBI:57705"/>
    </ligand>
</feature>
<evidence type="ECO:0000313" key="15">
    <source>
        <dbReference type="Proteomes" id="UP000198694"/>
    </source>
</evidence>
<dbReference type="GO" id="GO:0019277">
    <property type="term" value="P:UDP-N-acetylgalactosamine biosynthetic process"/>
    <property type="evidence" value="ECO:0007669"/>
    <property type="project" value="InterPro"/>
</dbReference>
<keyword evidence="9 12" id="KW-0961">Cell wall biogenesis/degradation</keyword>
<dbReference type="STRING" id="407036.SAMN05216243_2046"/>